<evidence type="ECO:0000313" key="2">
    <source>
        <dbReference type="EnsemblMetazoa" id="G12078.1:cds"/>
    </source>
</evidence>
<name>A0A8W8I1N1_MAGGI</name>
<organism evidence="2 3">
    <name type="scientific">Magallana gigas</name>
    <name type="common">Pacific oyster</name>
    <name type="synonym">Crassostrea gigas</name>
    <dbReference type="NCBI Taxonomy" id="29159"/>
    <lineage>
        <taxon>Eukaryota</taxon>
        <taxon>Metazoa</taxon>
        <taxon>Spiralia</taxon>
        <taxon>Lophotrochozoa</taxon>
        <taxon>Mollusca</taxon>
        <taxon>Bivalvia</taxon>
        <taxon>Autobranchia</taxon>
        <taxon>Pteriomorphia</taxon>
        <taxon>Ostreida</taxon>
        <taxon>Ostreoidea</taxon>
        <taxon>Ostreidae</taxon>
        <taxon>Magallana</taxon>
    </lineage>
</organism>
<keyword evidence="1" id="KW-0472">Membrane</keyword>
<keyword evidence="1" id="KW-0812">Transmembrane</keyword>
<accession>A0A8W8I1N1</accession>
<evidence type="ECO:0000313" key="3">
    <source>
        <dbReference type="Proteomes" id="UP000005408"/>
    </source>
</evidence>
<proteinExistence type="predicted"/>
<dbReference type="Proteomes" id="UP000005408">
    <property type="component" value="Unassembled WGS sequence"/>
</dbReference>
<reference evidence="2" key="1">
    <citation type="submission" date="2022-08" db="UniProtKB">
        <authorList>
            <consortium name="EnsemblMetazoa"/>
        </authorList>
    </citation>
    <scope>IDENTIFICATION</scope>
    <source>
        <strain evidence="2">05x7-T-G4-1.051#20</strain>
    </source>
</reference>
<evidence type="ECO:0000256" key="1">
    <source>
        <dbReference type="SAM" id="Phobius"/>
    </source>
</evidence>
<dbReference type="Gene3D" id="2.170.300.10">
    <property type="entry name" value="Tie2 ligand-binding domain superfamily"/>
    <property type="match status" value="1"/>
</dbReference>
<dbReference type="EnsemblMetazoa" id="G12078.1">
    <property type="protein sequence ID" value="G12078.1:cds"/>
    <property type="gene ID" value="G12078"/>
</dbReference>
<keyword evidence="3" id="KW-1185">Reference proteome</keyword>
<dbReference type="AlphaFoldDB" id="A0A8W8I1N1"/>
<sequence length="153" mass="16858">MQCQDDKYFHSKMKICTDCTPGYFGPNCSIPCRYPGYGSWCQKECNCNVTVCSHVNGCPEYNLNGHEGATNSYNLPMIIGLSVGFGILLMIVAFVVITTANRKFYTRHIRENAHYVGSVMTEQSITSTLYRPVDLACTGHCSAVDASDSGIKC</sequence>
<keyword evidence="1" id="KW-1133">Transmembrane helix</keyword>
<feature type="transmembrane region" description="Helical" evidence="1">
    <location>
        <begin position="77"/>
        <end position="100"/>
    </location>
</feature>
<protein>
    <submittedName>
        <fullName evidence="2">Uncharacterized protein</fullName>
    </submittedName>
</protein>